<gene>
    <name evidence="1" type="ORF">MUG84_00185</name>
</gene>
<accession>A0A9X2B3M9</accession>
<organism evidence="1 2">
    <name type="scientific">Paenibacillus mangrovi</name>
    <dbReference type="NCBI Taxonomy" id="2931978"/>
    <lineage>
        <taxon>Bacteria</taxon>
        <taxon>Bacillati</taxon>
        <taxon>Bacillota</taxon>
        <taxon>Bacilli</taxon>
        <taxon>Bacillales</taxon>
        <taxon>Paenibacillaceae</taxon>
        <taxon>Paenibacillus</taxon>
    </lineage>
</organism>
<evidence type="ECO:0000313" key="1">
    <source>
        <dbReference type="EMBL" id="MCJ8010158.1"/>
    </source>
</evidence>
<proteinExistence type="predicted"/>
<protein>
    <submittedName>
        <fullName evidence="1">Uncharacterized protein</fullName>
    </submittedName>
</protein>
<evidence type="ECO:0000313" key="2">
    <source>
        <dbReference type="Proteomes" id="UP001139347"/>
    </source>
</evidence>
<dbReference type="AlphaFoldDB" id="A0A9X2B3M9"/>
<sequence>MLQNILNNGIWGTITTLITGAIGGQLLNHLIISRKEKIKSEKEFKSRFYIPLYGAIKTYFESHTAFRRGDLTHVGKTPSIQREKIVEFIENNLQYTNTEVAEAFYKKKYSNIYDDNWGFREITLDNDLFCNILKSYYLISSKKKRFELKKDILLFQIWQLCFKLDLPSPDDALSVKYHFNLDKLAHMYEIDELDEIINLNGEHERQKFFLKTLLTQITDEEDQNYVISKFFEGVDIWEDSQSISEQSLVHEIMNGNDVGYLTILNRTLLRDLILEEMTHSYFYEQKYKYSFRKTDFYKLPREKKLALEYLVEQGMAIKENNLNNRIKFRPSTKGIEQYESKFI</sequence>
<keyword evidence="2" id="KW-1185">Reference proteome</keyword>
<reference evidence="1" key="1">
    <citation type="submission" date="2022-04" db="EMBL/GenBank/DDBJ databases">
        <title>Paenibacillus mangrovi sp. nov., a novel endophytic bacterium isolated from bark of Kandelia candel.</title>
        <authorList>
            <person name="Tuo L."/>
        </authorList>
    </citation>
    <scope>NUCLEOTIDE SEQUENCE</scope>
    <source>
        <strain evidence="1">KQZ6P-2</strain>
    </source>
</reference>
<dbReference type="RefSeq" id="WP_244717367.1">
    <property type="nucleotide sequence ID" value="NZ_JALIRP010000001.1"/>
</dbReference>
<dbReference type="EMBL" id="JALIRP010000001">
    <property type="protein sequence ID" value="MCJ8010158.1"/>
    <property type="molecule type" value="Genomic_DNA"/>
</dbReference>
<comment type="caution">
    <text evidence="1">The sequence shown here is derived from an EMBL/GenBank/DDBJ whole genome shotgun (WGS) entry which is preliminary data.</text>
</comment>
<name>A0A9X2B3M9_9BACL</name>
<dbReference type="Proteomes" id="UP001139347">
    <property type="component" value="Unassembled WGS sequence"/>
</dbReference>